<dbReference type="EMBL" id="BLQM01000493">
    <property type="protein sequence ID" value="GMH92366.1"/>
    <property type="molecule type" value="Genomic_DNA"/>
</dbReference>
<dbReference type="Proteomes" id="UP001162640">
    <property type="component" value="Unassembled WGS sequence"/>
</dbReference>
<dbReference type="AlphaFoldDB" id="A0A9W7BJI7"/>
<name>A0A9W7BJI7_9STRA</name>
<proteinExistence type="predicted"/>
<evidence type="ECO:0000256" key="1">
    <source>
        <dbReference type="SAM" id="MobiDB-lite"/>
    </source>
</evidence>
<evidence type="ECO:0000313" key="3">
    <source>
        <dbReference type="Proteomes" id="UP001162640"/>
    </source>
</evidence>
<comment type="caution">
    <text evidence="2">The sequence shown here is derived from an EMBL/GenBank/DDBJ whole genome shotgun (WGS) entry which is preliminary data.</text>
</comment>
<reference evidence="3" key="1">
    <citation type="journal article" date="2023" name="Commun. Biol.">
        <title>Genome analysis of Parmales, the sister group of diatoms, reveals the evolutionary specialization of diatoms from phago-mixotrophs to photoautotrophs.</title>
        <authorList>
            <person name="Ban H."/>
            <person name="Sato S."/>
            <person name="Yoshikawa S."/>
            <person name="Yamada K."/>
            <person name="Nakamura Y."/>
            <person name="Ichinomiya M."/>
            <person name="Sato N."/>
            <person name="Blanc-Mathieu R."/>
            <person name="Endo H."/>
            <person name="Kuwata A."/>
            <person name="Ogata H."/>
        </authorList>
    </citation>
    <scope>NUCLEOTIDE SEQUENCE [LARGE SCALE GENOMIC DNA]</scope>
</reference>
<gene>
    <name evidence="2" type="ORF">TL16_g12324</name>
</gene>
<feature type="region of interest" description="Disordered" evidence="1">
    <location>
        <begin position="58"/>
        <end position="93"/>
    </location>
</feature>
<accession>A0A9W7BJI7</accession>
<protein>
    <submittedName>
        <fullName evidence="2">Uncharacterized protein</fullName>
    </submittedName>
</protein>
<evidence type="ECO:0000313" key="2">
    <source>
        <dbReference type="EMBL" id="GMH92366.1"/>
    </source>
</evidence>
<organism evidence="2 3">
    <name type="scientific">Triparma laevis f. inornata</name>
    <dbReference type="NCBI Taxonomy" id="1714386"/>
    <lineage>
        <taxon>Eukaryota</taxon>
        <taxon>Sar</taxon>
        <taxon>Stramenopiles</taxon>
        <taxon>Ochrophyta</taxon>
        <taxon>Bolidophyceae</taxon>
        <taxon>Parmales</taxon>
        <taxon>Triparmaceae</taxon>
        <taxon>Triparma</taxon>
    </lineage>
</organism>
<feature type="compositionally biased region" description="Basic residues" evidence="1">
    <location>
        <begin position="58"/>
        <end position="76"/>
    </location>
</feature>
<sequence length="127" mass="15025">MWKSIRPEVCEYFQSNWVKWTKEQPSWFNRKFIMKIPDDFIPLEALDAIKRERKLLAAKKKKKRNKKQGGRRKKSNKVGIEEPSPFPSIMLEDASDEVIIESIDERSEDQENIDLEDTLSVSEKLEL</sequence>